<dbReference type="EMBL" id="CAJVPU010027461">
    <property type="protein sequence ID" value="CAG8703786.1"/>
    <property type="molecule type" value="Genomic_DNA"/>
</dbReference>
<reference evidence="1" key="1">
    <citation type="submission" date="2021-06" db="EMBL/GenBank/DDBJ databases">
        <authorList>
            <person name="Kallberg Y."/>
            <person name="Tangrot J."/>
            <person name="Rosling A."/>
        </authorList>
    </citation>
    <scope>NUCLEOTIDE SEQUENCE</scope>
    <source>
        <strain evidence="1">IL203A</strain>
    </source>
</reference>
<protein>
    <submittedName>
        <fullName evidence="1">13387_t:CDS:1</fullName>
    </submittedName>
</protein>
<proteinExistence type="predicted"/>
<gene>
    <name evidence="1" type="ORF">DHETER_LOCUS11892</name>
</gene>
<sequence length="52" mass="6061">IFDPQELLLQYNQIHSYGNSEICTLAKFYGKPKKLNQIEYLALIDNNSLTKE</sequence>
<keyword evidence="2" id="KW-1185">Reference proteome</keyword>
<organism evidence="1 2">
    <name type="scientific">Dentiscutata heterogama</name>
    <dbReference type="NCBI Taxonomy" id="1316150"/>
    <lineage>
        <taxon>Eukaryota</taxon>
        <taxon>Fungi</taxon>
        <taxon>Fungi incertae sedis</taxon>
        <taxon>Mucoromycota</taxon>
        <taxon>Glomeromycotina</taxon>
        <taxon>Glomeromycetes</taxon>
        <taxon>Diversisporales</taxon>
        <taxon>Gigasporaceae</taxon>
        <taxon>Dentiscutata</taxon>
    </lineage>
</organism>
<dbReference type="Proteomes" id="UP000789702">
    <property type="component" value="Unassembled WGS sequence"/>
</dbReference>
<evidence type="ECO:0000313" key="1">
    <source>
        <dbReference type="EMBL" id="CAG8703786.1"/>
    </source>
</evidence>
<name>A0ACA9PF41_9GLOM</name>
<feature type="non-terminal residue" evidence="1">
    <location>
        <position position="1"/>
    </location>
</feature>
<evidence type="ECO:0000313" key="2">
    <source>
        <dbReference type="Proteomes" id="UP000789702"/>
    </source>
</evidence>
<comment type="caution">
    <text evidence="1">The sequence shown here is derived from an EMBL/GenBank/DDBJ whole genome shotgun (WGS) entry which is preliminary data.</text>
</comment>
<accession>A0ACA9PF41</accession>